<keyword evidence="3" id="KW-1185">Reference proteome</keyword>
<keyword evidence="1" id="KW-1133">Transmembrane helix</keyword>
<evidence type="ECO:0000256" key="1">
    <source>
        <dbReference type="SAM" id="Phobius"/>
    </source>
</evidence>
<keyword evidence="1" id="KW-0472">Membrane</keyword>
<evidence type="ECO:0000313" key="2">
    <source>
        <dbReference type="EMBL" id="KIO14386.1"/>
    </source>
</evidence>
<name>A0A0C3PXZ7_PISTI</name>
<gene>
    <name evidence="2" type="ORF">M404DRAFT_18555</name>
</gene>
<dbReference type="InParanoid" id="A0A0C3PXZ7"/>
<proteinExistence type="predicted"/>
<feature type="transmembrane region" description="Helical" evidence="1">
    <location>
        <begin position="73"/>
        <end position="91"/>
    </location>
</feature>
<dbReference type="HOGENOM" id="CLU_2224291_0_0_1"/>
<organism evidence="2 3">
    <name type="scientific">Pisolithus tinctorius Marx 270</name>
    <dbReference type="NCBI Taxonomy" id="870435"/>
    <lineage>
        <taxon>Eukaryota</taxon>
        <taxon>Fungi</taxon>
        <taxon>Dikarya</taxon>
        <taxon>Basidiomycota</taxon>
        <taxon>Agaricomycotina</taxon>
        <taxon>Agaricomycetes</taxon>
        <taxon>Agaricomycetidae</taxon>
        <taxon>Boletales</taxon>
        <taxon>Sclerodermatineae</taxon>
        <taxon>Pisolithaceae</taxon>
        <taxon>Pisolithus</taxon>
    </lineage>
</organism>
<reference evidence="3" key="2">
    <citation type="submission" date="2015-01" db="EMBL/GenBank/DDBJ databases">
        <title>Evolutionary Origins and Diversification of the Mycorrhizal Mutualists.</title>
        <authorList>
            <consortium name="DOE Joint Genome Institute"/>
            <consortium name="Mycorrhizal Genomics Consortium"/>
            <person name="Kohler A."/>
            <person name="Kuo A."/>
            <person name="Nagy L.G."/>
            <person name="Floudas D."/>
            <person name="Copeland A."/>
            <person name="Barry K.W."/>
            <person name="Cichocki N."/>
            <person name="Veneault-Fourrey C."/>
            <person name="LaButti K."/>
            <person name="Lindquist E.A."/>
            <person name="Lipzen A."/>
            <person name="Lundell T."/>
            <person name="Morin E."/>
            <person name="Murat C."/>
            <person name="Riley R."/>
            <person name="Ohm R."/>
            <person name="Sun H."/>
            <person name="Tunlid A."/>
            <person name="Henrissat B."/>
            <person name="Grigoriev I.V."/>
            <person name="Hibbett D.S."/>
            <person name="Martin F."/>
        </authorList>
    </citation>
    <scope>NUCLEOTIDE SEQUENCE [LARGE SCALE GENOMIC DNA]</scope>
    <source>
        <strain evidence="3">Marx 270</strain>
    </source>
</reference>
<reference evidence="2 3" key="1">
    <citation type="submission" date="2014-04" db="EMBL/GenBank/DDBJ databases">
        <authorList>
            <consortium name="DOE Joint Genome Institute"/>
            <person name="Kuo A."/>
            <person name="Kohler A."/>
            <person name="Costa M.D."/>
            <person name="Nagy L.G."/>
            <person name="Floudas D."/>
            <person name="Copeland A."/>
            <person name="Barry K.W."/>
            <person name="Cichocki N."/>
            <person name="Veneault-Fourrey C."/>
            <person name="LaButti K."/>
            <person name="Lindquist E.A."/>
            <person name="Lipzen A."/>
            <person name="Lundell T."/>
            <person name="Morin E."/>
            <person name="Murat C."/>
            <person name="Sun H."/>
            <person name="Tunlid A."/>
            <person name="Henrissat B."/>
            <person name="Grigoriev I.V."/>
            <person name="Hibbett D.S."/>
            <person name="Martin F."/>
            <person name="Nordberg H.P."/>
            <person name="Cantor M.N."/>
            <person name="Hua S.X."/>
        </authorList>
    </citation>
    <scope>NUCLEOTIDE SEQUENCE [LARGE SCALE GENOMIC DNA]</scope>
    <source>
        <strain evidence="2 3">Marx 270</strain>
    </source>
</reference>
<accession>A0A0C3PXZ7</accession>
<protein>
    <submittedName>
        <fullName evidence="2">Uncharacterized protein</fullName>
    </submittedName>
</protein>
<sequence length="106" mass="12406">MEILKCKSTDAACAIFSTYNMSWHPICGQPPGKAIEAINGALILHLQFQLENQIGYDFRRPHSILQQFGDDMGWIHFLYWLFTYFAIIYDSDSGHLHRLRRQAPYR</sequence>
<evidence type="ECO:0000313" key="3">
    <source>
        <dbReference type="Proteomes" id="UP000054217"/>
    </source>
</evidence>
<keyword evidence="1" id="KW-0812">Transmembrane</keyword>
<dbReference type="Proteomes" id="UP000054217">
    <property type="component" value="Unassembled WGS sequence"/>
</dbReference>
<dbReference type="AlphaFoldDB" id="A0A0C3PXZ7"/>
<dbReference type="EMBL" id="KN831945">
    <property type="protein sequence ID" value="KIO14386.1"/>
    <property type="molecule type" value="Genomic_DNA"/>
</dbReference>